<evidence type="ECO:0000256" key="4">
    <source>
        <dbReference type="ARBA" id="ARBA00015384"/>
    </source>
</evidence>
<comment type="similarity">
    <text evidence="3 10">Belongs to the COX11/CtaG family.</text>
</comment>
<keyword evidence="10" id="KW-0997">Cell inner membrane</keyword>
<evidence type="ECO:0000256" key="1">
    <source>
        <dbReference type="ARBA" id="ARBA00004007"/>
    </source>
</evidence>
<evidence type="ECO:0000256" key="2">
    <source>
        <dbReference type="ARBA" id="ARBA00004382"/>
    </source>
</evidence>
<dbReference type="AlphaFoldDB" id="A0A975FXV3"/>
<dbReference type="Pfam" id="PF04442">
    <property type="entry name" value="CtaG_Cox11"/>
    <property type="match status" value="1"/>
</dbReference>
<keyword evidence="10" id="KW-1003">Cell membrane</keyword>
<name>A0A975FXV3_9CAUL</name>
<dbReference type="Proteomes" id="UP000676409">
    <property type="component" value="Chromosome"/>
</dbReference>
<feature type="compositionally biased region" description="Low complexity" evidence="11">
    <location>
        <begin position="188"/>
        <end position="197"/>
    </location>
</feature>
<evidence type="ECO:0000256" key="10">
    <source>
        <dbReference type="HAMAP-Rule" id="MF_00155"/>
    </source>
</evidence>
<dbReference type="Gene3D" id="2.60.370.10">
    <property type="entry name" value="Ctag/Cox11"/>
    <property type="match status" value="1"/>
</dbReference>
<dbReference type="PANTHER" id="PTHR21320">
    <property type="entry name" value="CYTOCHROME C OXIDASE ASSEMBLY PROTEIN COX11-RELATED"/>
    <property type="match status" value="1"/>
</dbReference>
<keyword evidence="7 10" id="KW-1133">Transmembrane helix</keyword>
<dbReference type="KEGG" id="caul:KCG34_19925"/>
<evidence type="ECO:0000256" key="6">
    <source>
        <dbReference type="ARBA" id="ARBA00022968"/>
    </source>
</evidence>
<dbReference type="GO" id="GO:0005507">
    <property type="term" value="F:copper ion binding"/>
    <property type="evidence" value="ECO:0007669"/>
    <property type="project" value="InterPro"/>
</dbReference>
<keyword evidence="9 10" id="KW-0472">Membrane</keyword>
<feature type="transmembrane region" description="Helical" evidence="12">
    <location>
        <begin position="21"/>
        <end position="43"/>
    </location>
</feature>
<evidence type="ECO:0000256" key="8">
    <source>
        <dbReference type="ARBA" id="ARBA00023008"/>
    </source>
</evidence>
<dbReference type="NCBIfam" id="NF003465">
    <property type="entry name" value="PRK05089.1"/>
    <property type="match status" value="1"/>
</dbReference>
<proteinExistence type="inferred from homology"/>
<evidence type="ECO:0000313" key="13">
    <source>
        <dbReference type="EMBL" id="QUD87295.1"/>
    </source>
</evidence>
<keyword evidence="14" id="KW-1185">Reference proteome</keyword>
<keyword evidence="8 10" id="KW-0186">Copper</keyword>
<feature type="topological domain" description="Periplasmic" evidence="10">
    <location>
        <begin position="40"/>
        <end position="207"/>
    </location>
</feature>
<dbReference type="GO" id="GO:0008535">
    <property type="term" value="P:respiratory chain complex IV assembly"/>
    <property type="evidence" value="ECO:0007669"/>
    <property type="project" value="UniProtKB-UniRule"/>
</dbReference>
<evidence type="ECO:0000256" key="11">
    <source>
        <dbReference type="SAM" id="MobiDB-lite"/>
    </source>
</evidence>
<feature type="region of interest" description="Disordered" evidence="11">
    <location>
        <begin position="188"/>
        <end position="207"/>
    </location>
</feature>
<evidence type="ECO:0000256" key="12">
    <source>
        <dbReference type="SAM" id="Phobius"/>
    </source>
</evidence>
<comment type="subcellular location">
    <subcellularLocation>
        <location evidence="2 10">Cell inner membrane</location>
        <topology evidence="2 10">Single-pass type II membrane protein</topology>
        <orientation evidence="2 10">Periplasmic side</orientation>
    </subcellularLocation>
</comment>
<feature type="compositionally biased region" description="Gly residues" evidence="11">
    <location>
        <begin position="198"/>
        <end position="207"/>
    </location>
</feature>
<keyword evidence="5 10" id="KW-0812">Transmembrane</keyword>
<evidence type="ECO:0000256" key="3">
    <source>
        <dbReference type="ARBA" id="ARBA00009620"/>
    </source>
</evidence>
<sequence>MSARPPETKTPDRARLANGRVALICVGVFAAMTGAAFASVPLYRAFCQATGFSGNVPKASKAAGQVLDQKLTVSFDTNVRGLPWNFAPEQLHQTIKIGETGLAFFTVTNTSEQPLTGHAVYNVTPLQAGTYFRKLQCFCFTDQTIQAHQTIRFPVVYFVDPGFARDGDTKAFTDVTLSYTFYPATPKTAASAPKPQQGLGGPAGAGL</sequence>
<dbReference type="PIRSF" id="PIRSF005413">
    <property type="entry name" value="COX11"/>
    <property type="match status" value="1"/>
</dbReference>
<feature type="topological domain" description="Cytoplasmic" evidence="10">
    <location>
        <begin position="1"/>
        <end position="14"/>
    </location>
</feature>
<reference evidence="13" key="1">
    <citation type="submission" date="2021-04" db="EMBL/GenBank/DDBJ databases">
        <title>The complete genome sequence of Caulobacter sp. S6.</title>
        <authorList>
            <person name="Tang Y."/>
            <person name="Ouyang W."/>
            <person name="Liu Q."/>
            <person name="Huang B."/>
            <person name="Guo Z."/>
            <person name="Lei P."/>
        </authorList>
    </citation>
    <scope>NUCLEOTIDE SEQUENCE</scope>
    <source>
        <strain evidence="13">S6</strain>
    </source>
</reference>
<evidence type="ECO:0000256" key="9">
    <source>
        <dbReference type="ARBA" id="ARBA00023136"/>
    </source>
</evidence>
<keyword evidence="6 10" id="KW-0735">Signal-anchor</keyword>
<evidence type="ECO:0000256" key="5">
    <source>
        <dbReference type="ARBA" id="ARBA00022692"/>
    </source>
</evidence>
<dbReference type="GO" id="GO:0005886">
    <property type="term" value="C:plasma membrane"/>
    <property type="evidence" value="ECO:0007669"/>
    <property type="project" value="UniProtKB-SubCell"/>
</dbReference>
<evidence type="ECO:0000313" key="14">
    <source>
        <dbReference type="Proteomes" id="UP000676409"/>
    </source>
</evidence>
<dbReference type="SUPFAM" id="SSF110111">
    <property type="entry name" value="Ctag/Cox11"/>
    <property type="match status" value="1"/>
</dbReference>
<dbReference type="InterPro" id="IPR023471">
    <property type="entry name" value="CtaG/Cox11_dom_sf"/>
</dbReference>
<dbReference type="FunFam" id="2.60.370.10:FF:000001">
    <property type="entry name" value="COX11 cytochrome c oxidase assembly homolog"/>
    <property type="match status" value="1"/>
</dbReference>
<dbReference type="InterPro" id="IPR007533">
    <property type="entry name" value="Cyt_c_oxidase_assmbl_CtaG"/>
</dbReference>
<protein>
    <recommendedName>
        <fullName evidence="4 10">Cytochrome c oxidase assembly protein CtaG</fullName>
    </recommendedName>
</protein>
<evidence type="ECO:0000256" key="7">
    <source>
        <dbReference type="ARBA" id="ARBA00022989"/>
    </source>
</evidence>
<gene>
    <name evidence="10" type="primary">ctaG</name>
    <name evidence="13" type="ORF">KCG34_19925</name>
</gene>
<dbReference type="PANTHER" id="PTHR21320:SF3">
    <property type="entry name" value="CYTOCHROME C OXIDASE ASSEMBLY PROTEIN COX11, MITOCHONDRIAL-RELATED"/>
    <property type="match status" value="1"/>
</dbReference>
<dbReference type="HAMAP" id="MF_00155">
    <property type="entry name" value="CtaG"/>
    <property type="match status" value="1"/>
</dbReference>
<comment type="function">
    <text evidence="1 10">Exerts its effect at some terminal stage of cytochrome c oxidase synthesis, probably by being involved in the insertion of the copper B into subunit I.</text>
</comment>
<organism evidence="13 14">
    <name type="scientific">Phenylobacterium montanum</name>
    <dbReference type="NCBI Taxonomy" id="2823693"/>
    <lineage>
        <taxon>Bacteria</taxon>
        <taxon>Pseudomonadati</taxon>
        <taxon>Pseudomonadota</taxon>
        <taxon>Alphaproteobacteria</taxon>
        <taxon>Caulobacterales</taxon>
        <taxon>Caulobacteraceae</taxon>
        <taxon>Phenylobacterium</taxon>
    </lineage>
</organism>
<accession>A0A975FXV3</accession>
<dbReference type="EMBL" id="CP073078">
    <property type="protein sequence ID" value="QUD87295.1"/>
    <property type="molecule type" value="Genomic_DNA"/>
</dbReference>